<dbReference type="InterPro" id="IPR053025">
    <property type="entry name" value="Mito_ATP_Synthase-Asso"/>
</dbReference>
<feature type="compositionally biased region" description="Low complexity" evidence="1">
    <location>
        <begin position="128"/>
        <end position="148"/>
    </location>
</feature>
<feature type="compositionally biased region" description="Basic and acidic residues" evidence="1">
    <location>
        <begin position="101"/>
        <end position="112"/>
    </location>
</feature>
<dbReference type="EMBL" id="CP099428">
    <property type="protein sequence ID" value="USW58451.1"/>
    <property type="molecule type" value="Genomic_DNA"/>
</dbReference>
<name>A0A9Q9B8S5_9PEZI</name>
<sequence length="301" mass="32375">MIVRSCVVRRTATPCRPLLRHRLHPFASPSTRLFHASAGQRAEMPNHYETLKVSTNATPKEIKKSFYTLSKANHPDLHPNDPDASQRFVKISEAYATLGSAEKKQRYDRDFLRSSPSGGAGPGGGPAYSGSHSSHMASSPGGRSPSGLSRRRTQFKGPPPSFYRSGGWGDQGAKRQEASEKASHTHEARGRAASNNVGGGMGPGGFTQGFADDVPHFDAQGHFKTHEQILQERVERNRVRARMRRKQGASFDDQGGGSTLFNFFVIGGVLGGIAAITGLFSASGGRQHVAPGKKKVDVGDV</sequence>
<evidence type="ECO:0000313" key="4">
    <source>
        <dbReference type="EMBL" id="USW58451.1"/>
    </source>
</evidence>
<dbReference type="PRINTS" id="PR00625">
    <property type="entry name" value="JDOMAIN"/>
</dbReference>
<dbReference type="PANTHER" id="PTHR44873:SF1">
    <property type="entry name" value="DNAJ HOMOLOG SUBFAMILY C MEMBER 30, MITOCHONDRIAL"/>
    <property type="match status" value="1"/>
</dbReference>
<feature type="compositionally biased region" description="Basic and acidic residues" evidence="1">
    <location>
        <begin position="172"/>
        <end position="190"/>
    </location>
</feature>
<feature type="region of interest" description="Disordered" evidence="1">
    <location>
        <begin position="101"/>
        <end position="217"/>
    </location>
</feature>
<accession>A0A9Q9B8S5</accession>
<feature type="domain" description="J" evidence="3">
    <location>
        <begin position="46"/>
        <end position="111"/>
    </location>
</feature>
<proteinExistence type="predicted"/>
<dbReference type="SUPFAM" id="SSF46565">
    <property type="entry name" value="Chaperone J-domain"/>
    <property type="match status" value="1"/>
</dbReference>
<keyword evidence="2" id="KW-1133">Transmembrane helix</keyword>
<dbReference type="CDD" id="cd06257">
    <property type="entry name" value="DnaJ"/>
    <property type="match status" value="1"/>
</dbReference>
<gene>
    <name evidence="4" type="ORF">Slin15195_G117700</name>
</gene>
<dbReference type="PANTHER" id="PTHR44873">
    <property type="entry name" value="DNAJ HOMOLOG SUBFAMILY C MEMBER 30, MITOCHONDRIAL"/>
    <property type="match status" value="1"/>
</dbReference>
<reference evidence="4" key="1">
    <citation type="submission" date="2022-06" db="EMBL/GenBank/DDBJ databases">
        <title>Complete genome sequences of two strains of the flax pathogen Septoria linicola.</title>
        <authorList>
            <person name="Lapalu N."/>
            <person name="Simon A."/>
            <person name="Demenou B."/>
            <person name="Paumier D."/>
            <person name="Guillot M.-P."/>
            <person name="Gout L."/>
            <person name="Valade R."/>
        </authorList>
    </citation>
    <scope>NUCLEOTIDE SEQUENCE</scope>
    <source>
        <strain evidence="4">SE15195</strain>
    </source>
</reference>
<keyword evidence="2" id="KW-0472">Membrane</keyword>
<feature type="compositionally biased region" description="Gly residues" evidence="1">
    <location>
        <begin position="118"/>
        <end position="127"/>
    </location>
</feature>
<organism evidence="4 5">
    <name type="scientific">Septoria linicola</name>
    <dbReference type="NCBI Taxonomy" id="215465"/>
    <lineage>
        <taxon>Eukaryota</taxon>
        <taxon>Fungi</taxon>
        <taxon>Dikarya</taxon>
        <taxon>Ascomycota</taxon>
        <taxon>Pezizomycotina</taxon>
        <taxon>Dothideomycetes</taxon>
        <taxon>Dothideomycetidae</taxon>
        <taxon>Mycosphaerellales</taxon>
        <taxon>Mycosphaerellaceae</taxon>
        <taxon>Septoria</taxon>
    </lineage>
</organism>
<dbReference type="Proteomes" id="UP001056384">
    <property type="component" value="Chromosome 11"/>
</dbReference>
<evidence type="ECO:0000259" key="3">
    <source>
        <dbReference type="PROSITE" id="PS50076"/>
    </source>
</evidence>
<dbReference type="Gene3D" id="1.10.287.110">
    <property type="entry name" value="DnaJ domain"/>
    <property type="match status" value="1"/>
</dbReference>
<feature type="compositionally biased region" description="Gly residues" evidence="1">
    <location>
        <begin position="197"/>
        <end position="207"/>
    </location>
</feature>
<evidence type="ECO:0000256" key="1">
    <source>
        <dbReference type="SAM" id="MobiDB-lite"/>
    </source>
</evidence>
<keyword evidence="2" id="KW-0812">Transmembrane</keyword>
<evidence type="ECO:0000313" key="5">
    <source>
        <dbReference type="Proteomes" id="UP001056384"/>
    </source>
</evidence>
<dbReference type="SMART" id="SM00271">
    <property type="entry name" value="DnaJ"/>
    <property type="match status" value="1"/>
</dbReference>
<feature type="transmembrane region" description="Helical" evidence="2">
    <location>
        <begin position="260"/>
        <end position="280"/>
    </location>
</feature>
<dbReference type="Pfam" id="PF00226">
    <property type="entry name" value="DnaJ"/>
    <property type="match status" value="1"/>
</dbReference>
<evidence type="ECO:0000256" key="2">
    <source>
        <dbReference type="SAM" id="Phobius"/>
    </source>
</evidence>
<dbReference type="InterPro" id="IPR001623">
    <property type="entry name" value="DnaJ_domain"/>
</dbReference>
<keyword evidence="5" id="KW-1185">Reference proteome</keyword>
<dbReference type="AlphaFoldDB" id="A0A9Q9B8S5"/>
<protein>
    <submittedName>
        <fullName evidence="4">DnaJ domain, Chaperone J-domain superfamily</fullName>
    </submittedName>
</protein>
<dbReference type="InterPro" id="IPR036869">
    <property type="entry name" value="J_dom_sf"/>
</dbReference>
<dbReference type="PROSITE" id="PS50076">
    <property type="entry name" value="DNAJ_2"/>
    <property type="match status" value="1"/>
</dbReference>